<proteinExistence type="predicted"/>
<dbReference type="SMR" id="A0A0S6U8Y8"/>
<dbReference type="AlphaFoldDB" id="A0A0S6U8Y8"/>
<gene>
    <name evidence="2" type="ORF">MTY_0255</name>
</gene>
<reference evidence="2" key="1">
    <citation type="journal article" date="2014" name="Gene">
        <title>Genome-guided analysis of transformation efficiency and carbon dioxide assimilation by Moorella thermoacetica Y72.</title>
        <authorList>
            <person name="Tsukahara K."/>
            <person name="Kita A."/>
            <person name="Nakashimada Y."/>
            <person name="Hoshino T."/>
            <person name="Murakami K."/>
        </authorList>
    </citation>
    <scope>NUCLEOTIDE SEQUENCE [LARGE SCALE GENOMIC DNA]</scope>
    <source>
        <strain evidence="2">Y72</strain>
    </source>
</reference>
<protein>
    <submittedName>
        <fullName evidence="2">Glutaredoxin and related proteins</fullName>
    </submittedName>
</protein>
<organism evidence="2">
    <name type="scientific">Moorella thermoacetica Y72</name>
    <dbReference type="NCBI Taxonomy" id="1325331"/>
    <lineage>
        <taxon>Bacteria</taxon>
        <taxon>Bacillati</taxon>
        <taxon>Bacillota</taxon>
        <taxon>Clostridia</taxon>
        <taxon>Neomoorellales</taxon>
        <taxon>Neomoorellaceae</taxon>
        <taxon>Neomoorella</taxon>
    </lineage>
</organism>
<dbReference type="SUPFAM" id="SSF52833">
    <property type="entry name" value="Thioredoxin-like"/>
    <property type="match status" value="1"/>
</dbReference>
<feature type="domain" description="Glutaredoxin" evidence="1">
    <location>
        <begin position="2"/>
        <end position="45"/>
    </location>
</feature>
<dbReference type="EMBL" id="DF238840">
    <property type="protein sequence ID" value="GAF24927.1"/>
    <property type="molecule type" value="Genomic_DNA"/>
</dbReference>
<dbReference type="Proteomes" id="UP000063718">
    <property type="component" value="Unassembled WGS sequence"/>
</dbReference>
<accession>A0A0S6U8Y8</accession>
<name>A0A0S6U8Y8_NEOTH</name>
<dbReference type="InterPro" id="IPR036249">
    <property type="entry name" value="Thioredoxin-like_sf"/>
</dbReference>
<evidence type="ECO:0000313" key="2">
    <source>
        <dbReference type="EMBL" id="GAF24927.1"/>
    </source>
</evidence>
<sequence length="59" mass="6914">MKEYLSRHGVDYEEKDITTDEQAREEMYRRTGQTAVPTLVVNGQVMVGFDETRLQKILH</sequence>
<dbReference type="PROSITE" id="PS51354">
    <property type="entry name" value="GLUTAREDOXIN_2"/>
    <property type="match status" value="1"/>
</dbReference>
<dbReference type="CDD" id="cd02976">
    <property type="entry name" value="NrdH"/>
    <property type="match status" value="1"/>
</dbReference>
<dbReference type="Pfam" id="PF00462">
    <property type="entry name" value="Glutaredoxin"/>
    <property type="match status" value="1"/>
</dbReference>
<evidence type="ECO:0000259" key="1">
    <source>
        <dbReference type="Pfam" id="PF00462"/>
    </source>
</evidence>
<dbReference type="Gene3D" id="3.40.30.10">
    <property type="entry name" value="Glutaredoxin"/>
    <property type="match status" value="1"/>
</dbReference>
<dbReference type="InterPro" id="IPR002109">
    <property type="entry name" value="Glutaredoxin"/>
</dbReference>